<dbReference type="EMBL" id="GGEC01055314">
    <property type="protein sequence ID" value="MBX35798.1"/>
    <property type="molecule type" value="Transcribed_RNA"/>
</dbReference>
<reference evidence="1" key="1">
    <citation type="submission" date="2018-02" db="EMBL/GenBank/DDBJ databases">
        <title>Rhizophora mucronata_Transcriptome.</title>
        <authorList>
            <person name="Meera S.P."/>
            <person name="Sreeshan A."/>
            <person name="Augustine A."/>
        </authorList>
    </citation>
    <scope>NUCLEOTIDE SEQUENCE</scope>
    <source>
        <tissue evidence="1">Leaf</tissue>
    </source>
</reference>
<name>A0A2P2N024_RHIMU</name>
<accession>A0A2P2N024</accession>
<proteinExistence type="predicted"/>
<sequence>MSCQTVVICFMGLKKFSLLYN</sequence>
<protein>
    <submittedName>
        <fullName evidence="1">Uncharacterized protein</fullName>
    </submittedName>
</protein>
<dbReference type="AlphaFoldDB" id="A0A2P2N024"/>
<evidence type="ECO:0000313" key="1">
    <source>
        <dbReference type="EMBL" id="MBX35798.1"/>
    </source>
</evidence>
<organism evidence="1">
    <name type="scientific">Rhizophora mucronata</name>
    <name type="common">Asiatic mangrove</name>
    <dbReference type="NCBI Taxonomy" id="61149"/>
    <lineage>
        <taxon>Eukaryota</taxon>
        <taxon>Viridiplantae</taxon>
        <taxon>Streptophyta</taxon>
        <taxon>Embryophyta</taxon>
        <taxon>Tracheophyta</taxon>
        <taxon>Spermatophyta</taxon>
        <taxon>Magnoliopsida</taxon>
        <taxon>eudicotyledons</taxon>
        <taxon>Gunneridae</taxon>
        <taxon>Pentapetalae</taxon>
        <taxon>rosids</taxon>
        <taxon>fabids</taxon>
        <taxon>Malpighiales</taxon>
        <taxon>Rhizophoraceae</taxon>
        <taxon>Rhizophora</taxon>
    </lineage>
</organism>